<dbReference type="PANTHER" id="PTHR35089">
    <property type="entry name" value="CHAPERONE PROTEIN SKP"/>
    <property type="match status" value="1"/>
</dbReference>
<dbReference type="OrthoDB" id="5675854at2"/>
<keyword evidence="6" id="KW-1185">Reference proteome</keyword>
<dbReference type="GO" id="GO:0050821">
    <property type="term" value="P:protein stabilization"/>
    <property type="evidence" value="ECO:0007669"/>
    <property type="project" value="TreeGrafter"/>
</dbReference>
<evidence type="ECO:0000313" key="6">
    <source>
        <dbReference type="Proteomes" id="UP000255417"/>
    </source>
</evidence>
<dbReference type="Proteomes" id="UP000255417">
    <property type="component" value="Unassembled WGS sequence"/>
</dbReference>
<feature type="coiled-coil region" evidence="3">
    <location>
        <begin position="52"/>
        <end position="108"/>
    </location>
</feature>
<evidence type="ECO:0000256" key="1">
    <source>
        <dbReference type="ARBA" id="ARBA00009091"/>
    </source>
</evidence>
<dbReference type="EMBL" id="UGTA01000001">
    <property type="protein sequence ID" value="SUB58351.1"/>
    <property type="molecule type" value="Genomic_DNA"/>
</dbReference>
<name>A0A379C810_9PAST</name>
<feature type="signal peptide" evidence="4">
    <location>
        <begin position="1"/>
        <end position="23"/>
    </location>
</feature>
<evidence type="ECO:0000256" key="3">
    <source>
        <dbReference type="SAM" id="Coils"/>
    </source>
</evidence>
<dbReference type="RefSeq" id="WP_115314877.1">
    <property type="nucleotide sequence ID" value="NZ_LWIF01000001.1"/>
</dbReference>
<dbReference type="PANTHER" id="PTHR35089:SF1">
    <property type="entry name" value="CHAPERONE PROTEIN SKP"/>
    <property type="match status" value="1"/>
</dbReference>
<dbReference type="InterPro" id="IPR024930">
    <property type="entry name" value="Skp_dom_sf"/>
</dbReference>
<organism evidence="5 6">
    <name type="scientific">Phocoenobacter uteri</name>
    <dbReference type="NCBI Taxonomy" id="146806"/>
    <lineage>
        <taxon>Bacteria</taxon>
        <taxon>Pseudomonadati</taxon>
        <taxon>Pseudomonadota</taxon>
        <taxon>Gammaproteobacteria</taxon>
        <taxon>Pasteurellales</taxon>
        <taxon>Pasteurellaceae</taxon>
        <taxon>Phocoenobacter</taxon>
    </lineage>
</organism>
<keyword evidence="2 4" id="KW-0732">Signal</keyword>
<dbReference type="Gene3D" id="3.30.910.20">
    <property type="entry name" value="Skp domain"/>
    <property type="match status" value="1"/>
</dbReference>
<dbReference type="AlphaFoldDB" id="A0A379C810"/>
<keyword evidence="3" id="KW-0175">Coiled coil</keyword>
<dbReference type="Pfam" id="PF03938">
    <property type="entry name" value="OmpH"/>
    <property type="match status" value="1"/>
</dbReference>
<evidence type="ECO:0000256" key="4">
    <source>
        <dbReference type="SAM" id="SignalP"/>
    </source>
</evidence>
<gene>
    <name evidence="5" type="ORF">NCTC12872_00313</name>
</gene>
<comment type="similarity">
    <text evidence="1">Belongs to the Skp family.</text>
</comment>
<feature type="chain" id="PRO_5016673618" evidence="4">
    <location>
        <begin position="24"/>
        <end position="223"/>
    </location>
</feature>
<proteinExistence type="inferred from homology"/>
<protein>
    <submittedName>
        <fullName evidence="5">Outer membrane protein 26</fullName>
    </submittedName>
</protein>
<dbReference type="GO" id="GO:0051082">
    <property type="term" value="F:unfolded protein binding"/>
    <property type="evidence" value="ECO:0007669"/>
    <property type="project" value="InterPro"/>
</dbReference>
<sequence length="223" mass="24922">MKKVFKIATIVTSLALASNIAVADNKIGFITPEFVIQNHPLFSASSDFAKGVKEERNALAEIEKKLAGEEKALVEEGDKLKKEEDGVVKEIQAKSEKLKKDAPRLRSKDIQKRQDEISKIADKFQQKMAAFQEKRMAFGKKVAEFRQKAEETRRKLAMEEAKVRGQVVKQIDDKLKEIATDKGYNIVLDSSAVMFTTEQENDLSDEVLKAVGGVVPQAQPEAK</sequence>
<dbReference type="InterPro" id="IPR005632">
    <property type="entry name" value="Chaperone_Skp"/>
</dbReference>
<dbReference type="GO" id="GO:0005829">
    <property type="term" value="C:cytosol"/>
    <property type="evidence" value="ECO:0007669"/>
    <property type="project" value="TreeGrafter"/>
</dbReference>
<reference evidence="5 6" key="1">
    <citation type="submission" date="2018-06" db="EMBL/GenBank/DDBJ databases">
        <authorList>
            <consortium name="Pathogen Informatics"/>
            <person name="Doyle S."/>
        </authorList>
    </citation>
    <scope>NUCLEOTIDE SEQUENCE [LARGE SCALE GENOMIC DNA]</scope>
    <source>
        <strain evidence="5 6">NCTC12872</strain>
    </source>
</reference>
<dbReference type="SUPFAM" id="SSF111384">
    <property type="entry name" value="OmpH-like"/>
    <property type="match status" value="1"/>
</dbReference>
<evidence type="ECO:0000313" key="5">
    <source>
        <dbReference type="EMBL" id="SUB58351.1"/>
    </source>
</evidence>
<accession>A0A379C810</accession>
<dbReference type="SMART" id="SM00935">
    <property type="entry name" value="OmpH"/>
    <property type="match status" value="1"/>
</dbReference>
<evidence type="ECO:0000256" key="2">
    <source>
        <dbReference type="ARBA" id="ARBA00022729"/>
    </source>
</evidence>